<name>A0ABV6AGE2_9HYPH</name>
<sequence>MENSIKARGMSEKGERPENVRMRTCMAEFCVCSITFVTEAAKTASKLDEAEGNIASRNMAHKLAT</sequence>
<proteinExistence type="predicted"/>
<reference evidence="1 2" key="1">
    <citation type="submission" date="2024-09" db="EMBL/GenBank/DDBJ databases">
        <authorList>
            <person name="Sun Q."/>
            <person name="Mori K."/>
        </authorList>
    </citation>
    <scope>NUCLEOTIDE SEQUENCE [LARGE SCALE GENOMIC DNA]</scope>
    <source>
        <strain evidence="1 2">TBRC 4938</strain>
    </source>
</reference>
<dbReference type="Proteomes" id="UP001589692">
    <property type="component" value="Unassembled WGS sequence"/>
</dbReference>
<accession>A0ABV6AGE2</accession>
<protein>
    <submittedName>
        <fullName evidence="1">Uncharacterized protein</fullName>
    </submittedName>
</protein>
<comment type="caution">
    <text evidence="1">The sequence shown here is derived from an EMBL/GenBank/DDBJ whole genome shotgun (WGS) entry which is preliminary data.</text>
</comment>
<dbReference type="RefSeq" id="WP_377260984.1">
    <property type="nucleotide sequence ID" value="NZ_JBHMAA010000014.1"/>
</dbReference>
<evidence type="ECO:0000313" key="1">
    <source>
        <dbReference type="EMBL" id="MFB9949682.1"/>
    </source>
</evidence>
<gene>
    <name evidence="1" type="ORF">ACFFP0_12525</name>
</gene>
<evidence type="ECO:0000313" key="2">
    <source>
        <dbReference type="Proteomes" id="UP001589692"/>
    </source>
</evidence>
<keyword evidence="2" id="KW-1185">Reference proteome</keyword>
<organism evidence="1 2">
    <name type="scientific">Rhizobium puerariae</name>
    <dbReference type="NCBI Taxonomy" id="1585791"/>
    <lineage>
        <taxon>Bacteria</taxon>
        <taxon>Pseudomonadati</taxon>
        <taxon>Pseudomonadota</taxon>
        <taxon>Alphaproteobacteria</taxon>
        <taxon>Hyphomicrobiales</taxon>
        <taxon>Rhizobiaceae</taxon>
        <taxon>Rhizobium/Agrobacterium group</taxon>
        <taxon>Rhizobium</taxon>
    </lineage>
</organism>
<dbReference type="EMBL" id="JBHMAA010000014">
    <property type="protein sequence ID" value="MFB9949682.1"/>
    <property type="molecule type" value="Genomic_DNA"/>
</dbReference>